<dbReference type="EMBL" id="JBHRSP010000025">
    <property type="protein sequence ID" value="MFC3074729.1"/>
    <property type="molecule type" value="Genomic_DNA"/>
</dbReference>
<proteinExistence type="predicted"/>
<accession>A0ABV7DIE9</accession>
<sequence length="97" mass="10347">MIISFSPAIMDGVLAVTRSGDALTIDGEAYDFSTLPDGATIPAGEVPSDWITGPVERIDGDLHLTLLLPCRYDAPHERLYPQPIVDPADGPIVFPGD</sequence>
<protein>
    <submittedName>
        <fullName evidence="1">Uncharacterized protein</fullName>
    </submittedName>
</protein>
<keyword evidence="2" id="KW-1185">Reference proteome</keyword>
<dbReference type="RefSeq" id="WP_257317140.1">
    <property type="nucleotide sequence ID" value="NZ_JANFDG010000026.1"/>
</dbReference>
<evidence type="ECO:0000313" key="2">
    <source>
        <dbReference type="Proteomes" id="UP001595377"/>
    </source>
</evidence>
<gene>
    <name evidence="1" type="ORF">ACFOHH_16580</name>
</gene>
<organism evidence="1 2">
    <name type="scientific">Shinella pollutisoli</name>
    <dbReference type="NCBI Taxonomy" id="2250594"/>
    <lineage>
        <taxon>Bacteria</taxon>
        <taxon>Pseudomonadati</taxon>
        <taxon>Pseudomonadota</taxon>
        <taxon>Alphaproteobacteria</taxon>
        <taxon>Hyphomicrobiales</taxon>
        <taxon>Rhizobiaceae</taxon>
        <taxon>Shinella</taxon>
    </lineage>
</organism>
<dbReference type="Proteomes" id="UP001595377">
    <property type="component" value="Unassembled WGS sequence"/>
</dbReference>
<comment type="caution">
    <text evidence="1">The sequence shown here is derived from an EMBL/GenBank/DDBJ whole genome shotgun (WGS) entry which is preliminary data.</text>
</comment>
<reference evidence="2" key="1">
    <citation type="journal article" date="2019" name="Int. J. Syst. Evol. Microbiol.">
        <title>The Global Catalogue of Microorganisms (GCM) 10K type strain sequencing project: providing services to taxonomists for standard genome sequencing and annotation.</title>
        <authorList>
            <consortium name="The Broad Institute Genomics Platform"/>
            <consortium name="The Broad Institute Genome Sequencing Center for Infectious Disease"/>
            <person name="Wu L."/>
            <person name="Ma J."/>
        </authorList>
    </citation>
    <scope>NUCLEOTIDE SEQUENCE [LARGE SCALE GENOMIC DNA]</scope>
    <source>
        <strain evidence="2">KCTC 52677</strain>
    </source>
</reference>
<evidence type="ECO:0000313" key="1">
    <source>
        <dbReference type="EMBL" id="MFC3074729.1"/>
    </source>
</evidence>
<name>A0ABV7DIE9_9HYPH</name>